<sequence>MNNQHDISIGSDQWIIVPDPKSTKDDATEIDPYMQMLLPTRKALETQCFSTCCGIDAYDLWEEDTIKNTKKFNHRELIDCIVRPKAKIMNLENEVLVSSTLNNFFTRAVFLQLLEHLLKTYNNVQRNSLSEN</sequence>
<dbReference type="EMBL" id="JALBWM010000124">
    <property type="protein sequence ID" value="MCO1336341.1"/>
    <property type="molecule type" value="Genomic_DNA"/>
</dbReference>
<evidence type="ECO:0000313" key="1">
    <source>
        <dbReference type="EMBL" id="MCO1336341.1"/>
    </source>
</evidence>
<organism evidence="1 2">
    <name type="scientific">Microbulbifer okhotskensis</name>
    <dbReference type="NCBI Taxonomy" id="2926617"/>
    <lineage>
        <taxon>Bacteria</taxon>
        <taxon>Pseudomonadati</taxon>
        <taxon>Pseudomonadota</taxon>
        <taxon>Gammaproteobacteria</taxon>
        <taxon>Cellvibrionales</taxon>
        <taxon>Microbulbiferaceae</taxon>
        <taxon>Microbulbifer</taxon>
    </lineage>
</organism>
<dbReference type="InterPro" id="IPR046294">
    <property type="entry name" value="DUF6331"/>
</dbReference>
<protein>
    <submittedName>
        <fullName evidence="1">DUF6331 family protein</fullName>
    </submittedName>
</protein>
<accession>A0A9X2ER69</accession>
<name>A0A9X2ER69_9GAMM</name>
<dbReference type="AlphaFoldDB" id="A0A9X2ER69"/>
<dbReference type="RefSeq" id="WP_252471941.1">
    <property type="nucleotide sequence ID" value="NZ_JALBWM010000124.1"/>
</dbReference>
<dbReference type="Proteomes" id="UP001139028">
    <property type="component" value="Unassembled WGS sequence"/>
</dbReference>
<comment type="caution">
    <text evidence="1">The sequence shown here is derived from an EMBL/GenBank/DDBJ whole genome shotgun (WGS) entry which is preliminary data.</text>
</comment>
<dbReference type="Pfam" id="PF19856">
    <property type="entry name" value="DUF6331"/>
    <property type="match status" value="1"/>
</dbReference>
<keyword evidence="2" id="KW-1185">Reference proteome</keyword>
<gene>
    <name evidence="1" type="ORF">MO867_18575</name>
</gene>
<evidence type="ECO:0000313" key="2">
    <source>
        <dbReference type="Proteomes" id="UP001139028"/>
    </source>
</evidence>
<proteinExistence type="predicted"/>
<reference evidence="1" key="1">
    <citation type="journal article" date="2022" name="Arch. Microbiol.">
        <title>Microbulbifer okhotskensis sp. nov., isolated from a deep bottom sediment of the Okhotsk Sea.</title>
        <authorList>
            <person name="Romanenko L."/>
            <person name="Kurilenko V."/>
            <person name="Otstavnykh N."/>
            <person name="Velansky P."/>
            <person name="Isaeva M."/>
            <person name="Mikhailov V."/>
        </authorList>
    </citation>
    <scope>NUCLEOTIDE SEQUENCE</scope>
    <source>
        <strain evidence="1">OS29</strain>
    </source>
</reference>